<reference evidence="2" key="1">
    <citation type="submission" date="2021-04" db="EMBL/GenBank/DDBJ databases">
        <title>Pseudonocardia sp. nov., isolated from sandy soil of mangrove forest.</title>
        <authorList>
            <person name="Zan Z."/>
            <person name="Huang R."/>
            <person name="Liu W."/>
        </authorList>
    </citation>
    <scope>NUCLEOTIDE SEQUENCE</scope>
    <source>
        <strain evidence="2">S2-4</strain>
    </source>
</reference>
<keyword evidence="3" id="KW-1185">Reference proteome</keyword>
<dbReference type="RefSeq" id="WP_252437094.1">
    <property type="nucleotide sequence ID" value="NZ_JAGSOV010000020.1"/>
</dbReference>
<feature type="domain" description="AB hydrolase-1" evidence="1">
    <location>
        <begin position="22"/>
        <end position="249"/>
    </location>
</feature>
<dbReference type="PRINTS" id="PR00111">
    <property type="entry name" value="ABHYDROLASE"/>
</dbReference>
<evidence type="ECO:0000313" key="3">
    <source>
        <dbReference type="Proteomes" id="UP001165283"/>
    </source>
</evidence>
<protein>
    <submittedName>
        <fullName evidence="2">Alpha/beta hydrolase</fullName>
    </submittedName>
</protein>
<dbReference type="PANTHER" id="PTHR43433:SF3">
    <property type="entry name" value="NON-HEME CHLOROPEROXIDASE"/>
    <property type="match status" value="1"/>
</dbReference>
<dbReference type="InterPro" id="IPR029058">
    <property type="entry name" value="AB_hydrolase_fold"/>
</dbReference>
<name>A0ABT0ZXA8_9PSEU</name>
<dbReference type="InterPro" id="IPR000073">
    <property type="entry name" value="AB_hydrolase_1"/>
</dbReference>
<organism evidence="2 3">
    <name type="scientific">Pseudonocardia humida</name>
    <dbReference type="NCBI Taxonomy" id="2800819"/>
    <lineage>
        <taxon>Bacteria</taxon>
        <taxon>Bacillati</taxon>
        <taxon>Actinomycetota</taxon>
        <taxon>Actinomycetes</taxon>
        <taxon>Pseudonocardiales</taxon>
        <taxon>Pseudonocardiaceae</taxon>
        <taxon>Pseudonocardia</taxon>
    </lineage>
</organism>
<dbReference type="PANTHER" id="PTHR43433">
    <property type="entry name" value="HYDROLASE, ALPHA/BETA FOLD FAMILY PROTEIN"/>
    <property type="match status" value="1"/>
</dbReference>
<keyword evidence="2" id="KW-0378">Hydrolase</keyword>
<proteinExistence type="predicted"/>
<dbReference type="Gene3D" id="3.40.50.1820">
    <property type="entry name" value="alpha/beta hydrolase"/>
    <property type="match status" value="1"/>
</dbReference>
<dbReference type="GO" id="GO:0016787">
    <property type="term" value="F:hydrolase activity"/>
    <property type="evidence" value="ECO:0007669"/>
    <property type="project" value="UniProtKB-KW"/>
</dbReference>
<dbReference type="SUPFAM" id="SSF53474">
    <property type="entry name" value="alpha/beta-Hydrolases"/>
    <property type="match status" value="1"/>
</dbReference>
<evidence type="ECO:0000313" key="2">
    <source>
        <dbReference type="EMBL" id="MCO1655323.1"/>
    </source>
</evidence>
<dbReference type="Proteomes" id="UP001165283">
    <property type="component" value="Unassembled WGS sequence"/>
</dbReference>
<gene>
    <name evidence="2" type="ORF">KDL28_09675</name>
</gene>
<dbReference type="EMBL" id="JAGSOV010000020">
    <property type="protein sequence ID" value="MCO1655323.1"/>
    <property type="molecule type" value="Genomic_DNA"/>
</dbReference>
<accession>A0ABT0ZXA8</accession>
<dbReference type="InterPro" id="IPR050471">
    <property type="entry name" value="AB_hydrolase"/>
</dbReference>
<sequence>MGTITTTDGTEIFYKDWGSGRPIVFSHGWPLSSDDWDAQLMFFLQHGYRVVAHDRRGHGRSTQTADGHDMDHYADDLAALTAHLDLHDAVHVGHSTGGGEVVRYIARHGESRVARAVLISAVPPLMVQTAANPGGLPKQVFDDIQTQVATNRSSFYRDLPSTAFYGFNRPGVEPNEAIIQNWWRQGMMGGAKAHYDGVVAFSQTDFTGDLKKITVPVLVMHGDDDQVVPYADSAPLSAELVQNGTLKTYTGFPHGMPTTQAETINSDLLAWLRA</sequence>
<comment type="caution">
    <text evidence="2">The sequence shown here is derived from an EMBL/GenBank/DDBJ whole genome shotgun (WGS) entry which is preliminary data.</text>
</comment>
<dbReference type="Pfam" id="PF00561">
    <property type="entry name" value="Abhydrolase_1"/>
    <property type="match status" value="1"/>
</dbReference>
<evidence type="ECO:0000259" key="1">
    <source>
        <dbReference type="Pfam" id="PF00561"/>
    </source>
</evidence>